<evidence type="ECO:0000313" key="2">
    <source>
        <dbReference type="Proteomes" id="UP000430692"/>
    </source>
</evidence>
<protein>
    <submittedName>
        <fullName evidence="1">Uncharacterized protein</fullName>
    </submittedName>
</protein>
<sequence length="98" mass="11187">MSKFDIHYHLETSAEGNITKIHWHVPGKSDFSRMMSRVVQGLMIPISIYRPTTDEGIIDQIVQSEKKKQNLSSDQEAVLKNELLLVAQKGICFIQNCK</sequence>
<reference evidence="1 2" key="1">
    <citation type="submission" date="2019-12" db="EMBL/GenBank/DDBJ databases">
        <title>Whole-genome analyses of novel actinobacteria.</title>
        <authorList>
            <person name="Sahin N."/>
            <person name="Saygin H."/>
        </authorList>
    </citation>
    <scope>NUCLEOTIDE SEQUENCE [LARGE SCALE GENOMIC DNA]</scope>
    <source>
        <strain evidence="1 2">KC615</strain>
    </source>
</reference>
<gene>
    <name evidence="1" type="ORF">GSM42_18005</name>
</gene>
<dbReference type="EMBL" id="WUUL01000016">
    <property type="protein sequence ID" value="MXQ55580.1"/>
    <property type="molecule type" value="Genomic_DNA"/>
</dbReference>
<dbReference type="RefSeq" id="WP_160802932.1">
    <property type="nucleotide sequence ID" value="NZ_WUUL01000016.1"/>
</dbReference>
<evidence type="ECO:0000313" key="1">
    <source>
        <dbReference type="EMBL" id="MXQ55580.1"/>
    </source>
</evidence>
<accession>A0A6I4W034</accession>
<comment type="caution">
    <text evidence="1">The sequence shown here is derived from an EMBL/GenBank/DDBJ whole genome shotgun (WGS) entry which is preliminary data.</text>
</comment>
<name>A0A6I4W034_9BACL</name>
<keyword evidence="2" id="KW-1185">Reference proteome</keyword>
<organism evidence="1 2">
    <name type="scientific">Shimazuella alba</name>
    <dbReference type="NCBI Taxonomy" id="2690964"/>
    <lineage>
        <taxon>Bacteria</taxon>
        <taxon>Bacillati</taxon>
        <taxon>Bacillota</taxon>
        <taxon>Bacilli</taxon>
        <taxon>Bacillales</taxon>
        <taxon>Thermoactinomycetaceae</taxon>
        <taxon>Shimazuella</taxon>
    </lineage>
</organism>
<dbReference type="Proteomes" id="UP000430692">
    <property type="component" value="Unassembled WGS sequence"/>
</dbReference>
<dbReference type="AlphaFoldDB" id="A0A6I4W034"/>
<proteinExistence type="predicted"/>